<evidence type="ECO:0000313" key="4">
    <source>
        <dbReference type="Proteomes" id="UP001319200"/>
    </source>
</evidence>
<feature type="domain" description="LysM" evidence="2">
    <location>
        <begin position="362"/>
        <end position="406"/>
    </location>
</feature>
<reference evidence="3 4" key="1">
    <citation type="submission" date="2021-05" db="EMBL/GenBank/DDBJ databases">
        <title>A Polyphasic approach of four new species of the genus Ohtaekwangia: Ohtaekwangia histidinii sp. nov., Ohtaekwangia cretensis sp. nov., Ohtaekwangia indiensis sp. nov., Ohtaekwangia reichenbachii sp. nov. from diverse environment.</title>
        <authorList>
            <person name="Octaviana S."/>
        </authorList>
    </citation>
    <scope>NUCLEOTIDE SEQUENCE [LARGE SCALE GENOMIC DNA]</scope>
    <source>
        <strain evidence="3 4">PWU4</strain>
    </source>
</reference>
<evidence type="ECO:0000313" key="3">
    <source>
        <dbReference type="EMBL" id="MBT1696347.1"/>
    </source>
</evidence>
<accession>A0AAP2DJG4</accession>
<comment type="caution">
    <text evidence="3">The sequence shown here is derived from an EMBL/GenBank/DDBJ whole genome shotgun (WGS) entry which is preliminary data.</text>
</comment>
<dbReference type="InterPro" id="IPR008258">
    <property type="entry name" value="Transglycosylase_SLT_dom_1"/>
</dbReference>
<protein>
    <submittedName>
        <fullName evidence="3">LysM peptidoglycan-binding domain-containing protein</fullName>
    </submittedName>
</protein>
<feature type="signal peptide" evidence="1">
    <location>
        <begin position="1"/>
        <end position="18"/>
    </location>
</feature>
<dbReference type="SUPFAM" id="SSF53955">
    <property type="entry name" value="Lysozyme-like"/>
    <property type="match status" value="1"/>
</dbReference>
<dbReference type="SUPFAM" id="SSF54106">
    <property type="entry name" value="LysM domain"/>
    <property type="match status" value="2"/>
</dbReference>
<evidence type="ECO:0000259" key="2">
    <source>
        <dbReference type="PROSITE" id="PS51782"/>
    </source>
</evidence>
<dbReference type="SMART" id="SM00257">
    <property type="entry name" value="LysM"/>
    <property type="match status" value="4"/>
</dbReference>
<feature type="domain" description="LysM" evidence="2">
    <location>
        <begin position="512"/>
        <end position="556"/>
    </location>
</feature>
<dbReference type="InterPro" id="IPR018392">
    <property type="entry name" value="LysM"/>
</dbReference>
<keyword evidence="4" id="KW-1185">Reference proteome</keyword>
<name>A0AAP2DJG4_9BACT</name>
<dbReference type="Gene3D" id="3.10.350.10">
    <property type="entry name" value="LysM domain"/>
    <property type="match status" value="3"/>
</dbReference>
<feature type="domain" description="LysM" evidence="2">
    <location>
        <begin position="575"/>
        <end position="618"/>
    </location>
</feature>
<dbReference type="PANTHER" id="PTHR33734">
    <property type="entry name" value="LYSM DOMAIN-CONTAINING GPI-ANCHORED PROTEIN 2"/>
    <property type="match status" value="1"/>
</dbReference>
<dbReference type="Pfam" id="PF01476">
    <property type="entry name" value="LysM"/>
    <property type="match status" value="4"/>
</dbReference>
<dbReference type="PROSITE" id="PS51782">
    <property type="entry name" value="LYSM"/>
    <property type="match status" value="4"/>
</dbReference>
<proteinExistence type="predicted"/>
<feature type="domain" description="LysM" evidence="2">
    <location>
        <begin position="308"/>
        <end position="352"/>
    </location>
</feature>
<feature type="chain" id="PRO_5042920657" evidence="1">
    <location>
        <begin position="19"/>
        <end position="622"/>
    </location>
</feature>
<organism evidence="3 4">
    <name type="scientific">Chryseosolibacter histidini</name>
    <dbReference type="NCBI Taxonomy" id="2782349"/>
    <lineage>
        <taxon>Bacteria</taxon>
        <taxon>Pseudomonadati</taxon>
        <taxon>Bacteroidota</taxon>
        <taxon>Cytophagia</taxon>
        <taxon>Cytophagales</taxon>
        <taxon>Chryseotaleaceae</taxon>
        <taxon>Chryseosolibacter</taxon>
    </lineage>
</organism>
<dbReference type="InterPro" id="IPR036779">
    <property type="entry name" value="LysM_dom_sf"/>
</dbReference>
<dbReference type="InterPro" id="IPR023346">
    <property type="entry name" value="Lysozyme-like_dom_sf"/>
</dbReference>
<sequence>MIKIFAALFFAALFPAAAQNPQVPHKMEFAGITLVIRDDARREIQKDVDALTQSPRHYNIKAERAKTYFPIIEKVFAEEQVPDDFKYLSLQESALIADAVSSSNAVGFWQFKDFTAIEMGLRVDKEIDERLNIVASSRAAARYIKKNNTFFDNWVYALQAYQMGAGGVMKTVKDNQSGATRMEINSHTYWYVKKFLAHKIAYEPGVKGKGMVEVLAYQNNNGKSLASLAKEISVDEEELRNYNKWCKKGTVPADRTYVVLVPLTTGNKTEITLPSAIASHAGKPEPRITPPASGVSAIAVRKKVNGIQTVQAQQGESAEALASRAGVEVSKFLKWNDLSENQPLIPGQFYFLARKRVRAVENFHKLAADEDLWSVSQRYGVQLKKLRKYNRLSADEEAAAGTMLWLASTRPRSESVQKPVENAVSVTNEEVFNWQAEETKAPVQHKDTVTLPAERVTPPVKTVVLTEPEEPVQKPLDSVKILQEPVITDTSVLAEADPRPQNTEPVQVVRKTTHTVQPKETLYAIARMYNIGVMDLVNWNDLDLQQGIKPGQVLKLTENQPVKNTPAPSKTASEVVHEVKSSDTLYSIARQYGVTIKEIMDWNEKKDFSLAVGEKLKIQQRQ</sequence>
<dbReference type="RefSeq" id="WP_254161587.1">
    <property type="nucleotide sequence ID" value="NZ_JAHESF010000004.1"/>
</dbReference>
<dbReference type="AlphaFoldDB" id="A0AAP2DJG4"/>
<dbReference type="CDD" id="cd16894">
    <property type="entry name" value="MltD-like"/>
    <property type="match status" value="1"/>
</dbReference>
<dbReference type="GO" id="GO:0008932">
    <property type="term" value="F:lytic endotransglycosylase activity"/>
    <property type="evidence" value="ECO:0007669"/>
    <property type="project" value="TreeGrafter"/>
</dbReference>
<evidence type="ECO:0000256" key="1">
    <source>
        <dbReference type="SAM" id="SignalP"/>
    </source>
</evidence>
<gene>
    <name evidence="3" type="ORF">KK083_05635</name>
</gene>
<dbReference type="CDD" id="cd00118">
    <property type="entry name" value="LysM"/>
    <property type="match status" value="4"/>
</dbReference>
<dbReference type="Gene3D" id="1.10.530.10">
    <property type="match status" value="1"/>
</dbReference>
<dbReference type="Proteomes" id="UP001319200">
    <property type="component" value="Unassembled WGS sequence"/>
</dbReference>
<dbReference type="EMBL" id="JAHESF010000004">
    <property type="protein sequence ID" value="MBT1696347.1"/>
    <property type="molecule type" value="Genomic_DNA"/>
</dbReference>
<dbReference type="PANTHER" id="PTHR33734:SF22">
    <property type="entry name" value="MEMBRANE-BOUND LYTIC MUREIN TRANSGLYCOSYLASE D"/>
    <property type="match status" value="1"/>
</dbReference>
<keyword evidence="1" id="KW-0732">Signal</keyword>
<dbReference type="Pfam" id="PF01464">
    <property type="entry name" value="SLT"/>
    <property type="match status" value="1"/>
</dbReference>